<evidence type="ECO:0000313" key="1">
    <source>
        <dbReference type="EMBL" id="MCW1925036.1"/>
    </source>
</evidence>
<proteinExistence type="predicted"/>
<accession>A0ABT3GND6</accession>
<sequence length="99" mass="11020">MILERLGCLTNNGMAELRRGNAATITRGPYAGEIIEVDHIIPRSAAPELDEKLFNLEFTPRTMNRGKRDSVGLRQRALAQEWAEQGLLGREAAARVFAK</sequence>
<dbReference type="EMBL" id="JAPDDT010000011">
    <property type="protein sequence ID" value="MCW1925036.1"/>
    <property type="molecule type" value="Genomic_DNA"/>
</dbReference>
<reference evidence="1 2" key="1">
    <citation type="submission" date="2022-10" db="EMBL/GenBank/DDBJ databases">
        <title>Luteolibacter arcticus strain CCTCC AB 2014275, whole genome shotgun sequencing project.</title>
        <authorList>
            <person name="Zhao G."/>
            <person name="Shen L."/>
        </authorList>
    </citation>
    <scope>NUCLEOTIDE SEQUENCE [LARGE SCALE GENOMIC DNA]</scope>
    <source>
        <strain evidence="1 2">CCTCC AB 2014275</strain>
    </source>
</reference>
<dbReference type="RefSeq" id="WP_264489144.1">
    <property type="nucleotide sequence ID" value="NZ_JAPDDT010000011.1"/>
</dbReference>
<evidence type="ECO:0008006" key="3">
    <source>
        <dbReference type="Google" id="ProtNLM"/>
    </source>
</evidence>
<comment type="caution">
    <text evidence="1">The sequence shown here is derived from an EMBL/GenBank/DDBJ whole genome shotgun (WGS) entry which is preliminary data.</text>
</comment>
<dbReference type="Proteomes" id="UP001320876">
    <property type="component" value="Unassembled WGS sequence"/>
</dbReference>
<evidence type="ECO:0000313" key="2">
    <source>
        <dbReference type="Proteomes" id="UP001320876"/>
    </source>
</evidence>
<keyword evidence="2" id="KW-1185">Reference proteome</keyword>
<protein>
    <recommendedName>
        <fullName evidence="3">HNH nuclease domain-containing protein</fullName>
    </recommendedName>
</protein>
<name>A0ABT3GND6_9BACT</name>
<organism evidence="1 2">
    <name type="scientific">Luteolibacter arcticus</name>
    <dbReference type="NCBI Taxonomy" id="1581411"/>
    <lineage>
        <taxon>Bacteria</taxon>
        <taxon>Pseudomonadati</taxon>
        <taxon>Verrucomicrobiota</taxon>
        <taxon>Verrucomicrobiia</taxon>
        <taxon>Verrucomicrobiales</taxon>
        <taxon>Verrucomicrobiaceae</taxon>
        <taxon>Luteolibacter</taxon>
    </lineage>
</organism>
<gene>
    <name evidence="1" type="ORF">OKA05_20920</name>
</gene>